<reference evidence="2" key="1">
    <citation type="submission" date="2021-05" db="EMBL/GenBank/DDBJ databases">
        <title>Complete genome sequence of the cellulolytic planctomycete Telmatocola sphagniphila SP2T and characterization of the first cellulase from planctomycetes.</title>
        <authorList>
            <person name="Rakitin A.L."/>
            <person name="Beletsky A.V."/>
            <person name="Naumoff D.G."/>
            <person name="Kulichevskaya I.S."/>
            <person name="Mardanov A.V."/>
            <person name="Ravin N.V."/>
            <person name="Dedysh S.N."/>
        </authorList>
    </citation>
    <scope>NUCLEOTIDE SEQUENCE</scope>
    <source>
        <strain evidence="2">SP2T</strain>
    </source>
</reference>
<accession>A0A8E6EZ47</accession>
<dbReference type="EMBL" id="CP074694">
    <property type="protein sequence ID" value="QVL33056.1"/>
    <property type="molecule type" value="Genomic_DNA"/>
</dbReference>
<sequence length="217" mass="24500">MMSEFNKNPTACSAFDQEWNLILDGDARELSALSKDHLESCDRCQSIQKGFAILSRLPEYQSTPRPPKRVTSAFVMTRLQRDRWIRVQRMTFGAFAVAAALAIAVYLRERPARNNDVSIKPPNTKAEDLKSALKQWETIGNDVATATLRAAETPLEIPSKLLKIKSFRASDAIPSWQPISVAFTSMGESTKESFEPLRKSAEYTVKQWWKSVSEQTN</sequence>
<evidence type="ECO:0008006" key="4">
    <source>
        <dbReference type="Google" id="ProtNLM"/>
    </source>
</evidence>
<dbReference type="Proteomes" id="UP000676194">
    <property type="component" value="Chromosome"/>
</dbReference>
<keyword evidence="3" id="KW-1185">Reference proteome</keyword>
<name>A0A8E6EZ47_9BACT</name>
<keyword evidence="1" id="KW-0812">Transmembrane</keyword>
<proteinExistence type="predicted"/>
<gene>
    <name evidence="2" type="ORF">KIH39_03825</name>
</gene>
<evidence type="ECO:0000313" key="2">
    <source>
        <dbReference type="EMBL" id="QVL33056.1"/>
    </source>
</evidence>
<protein>
    <recommendedName>
        <fullName evidence="4">Zinc-finger domain-containing protein</fullName>
    </recommendedName>
</protein>
<keyword evidence="1" id="KW-0472">Membrane</keyword>
<evidence type="ECO:0000313" key="3">
    <source>
        <dbReference type="Proteomes" id="UP000676194"/>
    </source>
</evidence>
<dbReference type="RefSeq" id="WP_213497946.1">
    <property type="nucleotide sequence ID" value="NZ_CP074694.1"/>
</dbReference>
<evidence type="ECO:0000256" key="1">
    <source>
        <dbReference type="SAM" id="Phobius"/>
    </source>
</evidence>
<feature type="transmembrane region" description="Helical" evidence="1">
    <location>
        <begin position="90"/>
        <end position="107"/>
    </location>
</feature>
<dbReference type="AlphaFoldDB" id="A0A8E6EZ47"/>
<keyword evidence="1" id="KW-1133">Transmembrane helix</keyword>
<organism evidence="2 3">
    <name type="scientific">Telmatocola sphagniphila</name>
    <dbReference type="NCBI Taxonomy" id="1123043"/>
    <lineage>
        <taxon>Bacteria</taxon>
        <taxon>Pseudomonadati</taxon>
        <taxon>Planctomycetota</taxon>
        <taxon>Planctomycetia</taxon>
        <taxon>Gemmatales</taxon>
        <taxon>Gemmataceae</taxon>
    </lineage>
</organism>
<dbReference type="KEGG" id="tsph:KIH39_03825"/>